<sequence>MNQRQKAQRLFKSQYRLLAIDGSDFNQLWNPESKNIVKFTNQHGCQNYCQ</sequence>
<dbReference type="PATRIC" id="fig|1423803.3.peg.2121"/>
<reference evidence="1 2" key="1">
    <citation type="journal article" date="2015" name="Genome Announc.">
        <title>Expanding the biotechnology potential of lactobacilli through comparative genomics of 213 strains and associated genera.</title>
        <authorList>
            <person name="Sun Z."/>
            <person name="Harris H.M."/>
            <person name="McCann A."/>
            <person name="Guo C."/>
            <person name="Argimon S."/>
            <person name="Zhang W."/>
            <person name="Yang X."/>
            <person name="Jeffery I.B."/>
            <person name="Cooney J.C."/>
            <person name="Kagawa T.F."/>
            <person name="Liu W."/>
            <person name="Song Y."/>
            <person name="Salvetti E."/>
            <person name="Wrobel A."/>
            <person name="Rasinkangas P."/>
            <person name="Parkhill J."/>
            <person name="Rea M.C."/>
            <person name="O'Sullivan O."/>
            <person name="Ritari J."/>
            <person name="Douillard F.P."/>
            <person name="Paul Ross R."/>
            <person name="Yang R."/>
            <person name="Briner A.E."/>
            <person name="Felis G.E."/>
            <person name="de Vos W.M."/>
            <person name="Barrangou R."/>
            <person name="Klaenhammer T.R."/>
            <person name="Caufield P.W."/>
            <person name="Cui Y."/>
            <person name="Zhang H."/>
            <person name="O'Toole P.W."/>
        </authorList>
    </citation>
    <scope>NUCLEOTIDE SEQUENCE [LARGE SCALE GENOMIC DNA]</scope>
    <source>
        <strain evidence="1 2">DSM 21775</strain>
    </source>
</reference>
<protein>
    <submittedName>
        <fullName evidence="1">Uncharacterized protein</fullName>
    </submittedName>
</protein>
<dbReference type="AlphaFoldDB" id="A0A0R2DPH1"/>
<name>A0A0R2DPH1_9LACO</name>
<keyword evidence="2" id="KW-1185">Reference proteome</keyword>
<evidence type="ECO:0000313" key="1">
    <source>
        <dbReference type="EMBL" id="KRN02188.1"/>
    </source>
</evidence>
<dbReference type="Proteomes" id="UP000051589">
    <property type="component" value="Unassembled WGS sequence"/>
</dbReference>
<comment type="caution">
    <text evidence="1">The sequence shown here is derived from an EMBL/GenBank/DDBJ whole genome shotgun (WGS) entry which is preliminary data.</text>
</comment>
<accession>A0A0R2DPH1</accession>
<gene>
    <name evidence="1" type="ORF">FD13_GL002061</name>
</gene>
<dbReference type="EMBL" id="AYZH01000009">
    <property type="protein sequence ID" value="KRN02188.1"/>
    <property type="molecule type" value="Genomic_DNA"/>
</dbReference>
<proteinExistence type="predicted"/>
<organism evidence="1 2">
    <name type="scientific">Levilactobacillus senmaizukei DSM 21775 = NBRC 103853</name>
    <dbReference type="NCBI Taxonomy" id="1423803"/>
    <lineage>
        <taxon>Bacteria</taxon>
        <taxon>Bacillati</taxon>
        <taxon>Bacillota</taxon>
        <taxon>Bacilli</taxon>
        <taxon>Lactobacillales</taxon>
        <taxon>Lactobacillaceae</taxon>
        <taxon>Levilactobacillus</taxon>
    </lineage>
</organism>
<evidence type="ECO:0000313" key="2">
    <source>
        <dbReference type="Proteomes" id="UP000051589"/>
    </source>
</evidence>